<feature type="domain" description="MurNAc-LAA" evidence="5">
    <location>
        <begin position="230"/>
        <end position="385"/>
    </location>
</feature>
<reference evidence="6 7" key="1">
    <citation type="submission" date="2021-05" db="EMBL/GenBank/DDBJ databases">
        <title>Bacteria Genome sequencing.</title>
        <authorList>
            <person name="Takabe Y."/>
            <person name="Nakajima Y."/>
            <person name="Suzuki S."/>
            <person name="Shiozaki T."/>
        </authorList>
    </citation>
    <scope>NUCLEOTIDE SEQUENCE [LARGE SCALE GENOMIC DNA]</scope>
    <source>
        <strain evidence="6 7">AI_62</strain>
    </source>
</reference>
<proteinExistence type="predicted"/>
<evidence type="ECO:0000259" key="5">
    <source>
        <dbReference type="SMART" id="SM00646"/>
    </source>
</evidence>
<protein>
    <recommendedName>
        <fullName evidence="2">N-acetylmuramoyl-L-alanine amidase</fullName>
        <ecNumber evidence="2">3.5.1.28</ecNumber>
    </recommendedName>
</protein>
<keyword evidence="7" id="KW-1185">Reference proteome</keyword>
<dbReference type="SUPFAM" id="SSF53187">
    <property type="entry name" value="Zn-dependent exopeptidases"/>
    <property type="match status" value="1"/>
</dbReference>
<dbReference type="Pfam" id="PF01520">
    <property type="entry name" value="Amidase_3"/>
    <property type="match status" value="1"/>
</dbReference>
<dbReference type="Gene3D" id="3.40.630.40">
    <property type="entry name" value="Zn-dependent exopeptidases"/>
    <property type="match status" value="1"/>
</dbReference>
<name>A0ABQ4NPI3_9RHOB</name>
<evidence type="ECO:0000313" key="7">
    <source>
        <dbReference type="Proteomes" id="UP000786693"/>
    </source>
</evidence>
<evidence type="ECO:0000256" key="2">
    <source>
        <dbReference type="ARBA" id="ARBA00011901"/>
    </source>
</evidence>
<dbReference type="RefSeq" id="WP_220749781.1">
    <property type="nucleotide sequence ID" value="NZ_BPFH01000005.1"/>
</dbReference>
<gene>
    <name evidence="6" type="primary">amiC</name>
    <name evidence="6" type="ORF">JANAI62_29110</name>
</gene>
<feature type="chain" id="PRO_5046659459" description="N-acetylmuramoyl-L-alanine amidase" evidence="4">
    <location>
        <begin position="20"/>
        <end position="400"/>
    </location>
</feature>
<dbReference type="PANTHER" id="PTHR30404">
    <property type="entry name" value="N-ACETYLMURAMOYL-L-ALANINE AMIDASE"/>
    <property type="match status" value="1"/>
</dbReference>
<dbReference type="EC" id="3.5.1.28" evidence="2"/>
<dbReference type="InterPro" id="IPR050695">
    <property type="entry name" value="N-acetylmuramoyl_amidase_3"/>
</dbReference>
<evidence type="ECO:0000256" key="4">
    <source>
        <dbReference type="SAM" id="SignalP"/>
    </source>
</evidence>
<comment type="catalytic activity">
    <reaction evidence="1">
        <text>Hydrolyzes the link between N-acetylmuramoyl residues and L-amino acid residues in certain cell-wall glycopeptides.</text>
        <dbReference type="EC" id="3.5.1.28"/>
    </reaction>
</comment>
<evidence type="ECO:0000313" key="6">
    <source>
        <dbReference type="EMBL" id="GIT96288.1"/>
    </source>
</evidence>
<keyword evidence="4" id="KW-0732">Signal</keyword>
<keyword evidence="3" id="KW-0378">Hydrolase</keyword>
<evidence type="ECO:0000256" key="3">
    <source>
        <dbReference type="ARBA" id="ARBA00022801"/>
    </source>
</evidence>
<accession>A0ABQ4NPI3</accession>
<evidence type="ECO:0000256" key="1">
    <source>
        <dbReference type="ARBA" id="ARBA00001561"/>
    </source>
</evidence>
<comment type="caution">
    <text evidence="6">The sequence shown here is derived from an EMBL/GenBank/DDBJ whole genome shotgun (WGS) entry which is preliminary data.</text>
</comment>
<dbReference type="Gene3D" id="2.60.40.3500">
    <property type="match status" value="1"/>
</dbReference>
<dbReference type="PANTHER" id="PTHR30404:SF0">
    <property type="entry name" value="N-ACETYLMURAMOYL-L-ALANINE AMIDASE AMIC"/>
    <property type="match status" value="1"/>
</dbReference>
<feature type="signal peptide" evidence="4">
    <location>
        <begin position="1"/>
        <end position="19"/>
    </location>
</feature>
<dbReference type="Proteomes" id="UP000786693">
    <property type="component" value="Unassembled WGS sequence"/>
</dbReference>
<dbReference type="CDD" id="cd02696">
    <property type="entry name" value="MurNAc-LAA"/>
    <property type="match status" value="1"/>
</dbReference>
<dbReference type="SMART" id="SM00646">
    <property type="entry name" value="Ami_3"/>
    <property type="match status" value="1"/>
</dbReference>
<organism evidence="6 7">
    <name type="scientific">Jannaschia pagri</name>
    <dbReference type="NCBI Taxonomy" id="2829797"/>
    <lineage>
        <taxon>Bacteria</taxon>
        <taxon>Pseudomonadati</taxon>
        <taxon>Pseudomonadota</taxon>
        <taxon>Alphaproteobacteria</taxon>
        <taxon>Rhodobacterales</taxon>
        <taxon>Roseobacteraceae</taxon>
        <taxon>Jannaschia</taxon>
    </lineage>
</organism>
<dbReference type="EMBL" id="BPFH01000005">
    <property type="protein sequence ID" value="GIT96288.1"/>
    <property type="molecule type" value="Genomic_DNA"/>
</dbReference>
<sequence length="400" mass="43446">MRAWVLCLLLWVVAHPVWAQDFRALAVPDSAASRIEDGWRGRLSLDLAISQPVPWRVFLRDDPWRLIIDTSEVDWARLDPSVIEGEQATALHAGRVHLGWSRLVVDLAGPMRIDRAWMETGPTPRIRIDARPGIEGEASPTGPLITQAWDQATPQAVAPTPRRHLGDRPLVVALDPGHGGIDPGAERAGVTEAGLMLAFARELAEMLRRAGHDVVLTRTDDYFVALRGRASIARDAGADLMISLHADAIDGGGAQGATVYTLSDDASDAMSAELAARHSRDDLLLGLDLEDQGDEVARVLIDLARAETEPRSDALADALVASIRENGIRLHKRPRLEAAFTVLKAPDIPSVLVEVGFMSDQQDLLNLTTPAWRTRMASAILAAVDAWAIEDAAAALRLRQ</sequence>
<dbReference type="InterPro" id="IPR002508">
    <property type="entry name" value="MurNAc-LAA_cat"/>
</dbReference>